<keyword evidence="13 15" id="KW-0407">Ion channel</keyword>
<dbReference type="WBParaSite" id="maker-uti_cns_0004617-snap-gene-0.2-mRNA-1">
    <property type="protein sequence ID" value="maker-uti_cns_0004617-snap-gene-0.2-mRNA-1"/>
    <property type="gene ID" value="maker-uti_cns_0004617-snap-gene-0.2"/>
</dbReference>
<dbReference type="InterPro" id="IPR036734">
    <property type="entry name" value="Neur_chan_lig-bd_sf"/>
</dbReference>
<dbReference type="AlphaFoldDB" id="A0A1I8H633"/>
<dbReference type="SUPFAM" id="SSF63712">
    <property type="entry name" value="Nicotinic receptor ligand binding domain-like"/>
    <property type="match status" value="1"/>
</dbReference>
<organism evidence="19 20">
    <name type="scientific">Macrostomum lignano</name>
    <dbReference type="NCBI Taxonomy" id="282301"/>
    <lineage>
        <taxon>Eukaryota</taxon>
        <taxon>Metazoa</taxon>
        <taxon>Spiralia</taxon>
        <taxon>Lophotrochozoa</taxon>
        <taxon>Platyhelminthes</taxon>
        <taxon>Rhabditophora</taxon>
        <taxon>Macrostomorpha</taxon>
        <taxon>Macrostomida</taxon>
        <taxon>Macrostomidae</taxon>
        <taxon>Macrostomum</taxon>
    </lineage>
</organism>
<feature type="compositionally biased region" description="Low complexity" evidence="16">
    <location>
        <begin position="730"/>
        <end position="746"/>
    </location>
</feature>
<evidence type="ECO:0000256" key="9">
    <source>
        <dbReference type="ARBA" id="ARBA00023157"/>
    </source>
</evidence>
<dbReference type="SUPFAM" id="SSF90112">
    <property type="entry name" value="Neurotransmitter-gated ion-channel transmembrane pore"/>
    <property type="match status" value="1"/>
</dbReference>
<dbReference type="InterPro" id="IPR006029">
    <property type="entry name" value="Neurotrans-gated_channel_TM"/>
</dbReference>
<dbReference type="InterPro" id="IPR002394">
    <property type="entry name" value="Nicotinic_acetylcholine_rcpt"/>
</dbReference>
<feature type="domain" description="Neurotransmitter-gated ion-channel transmembrane" evidence="18">
    <location>
        <begin position="502"/>
        <end position="815"/>
    </location>
</feature>
<feature type="transmembrane region" description="Helical" evidence="15">
    <location>
        <begin position="131"/>
        <end position="152"/>
    </location>
</feature>
<accession>A0A1I8H633</accession>
<evidence type="ECO:0000256" key="11">
    <source>
        <dbReference type="ARBA" id="ARBA00023180"/>
    </source>
</evidence>
<evidence type="ECO:0000313" key="19">
    <source>
        <dbReference type="Proteomes" id="UP000095280"/>
    </source>
</evidence>
<evidence type="ECO:0000256" key="5">
    <source>
        <dbReference type="ARBA" id="ARBA00022989"/>
    </source>
</evidence>
<feature type="domain" description="Neurotransmitter-gated ion-channel ligand-binding" evidence="17">
    <location>
        <begin position="285"/>
        <end position="495"/>
    </location>
</feature>
<evidence type="ECO:0000256" key="10">
    <source>
        <dbReference type="ARBA" id="ARBA00023170"/>
    </source>
</evidence>
<feature type="compositionally biased region" description="Basic and acidic residues" evidence="16">
    <location>
        <begin position="21"/>
        <end position="36"/>
    </location>
</feature>
<evidence type="ECO:0000259" key="17">
    <source>
        <dbReference type="Pfam" id="PF02931"/>
    </source>
</evidence>
<keyword evidence="8 15" id="KW-0472">Membrane</keyword>
<evidence type="ECO:0000259" key="18">
    <source>
        <dbReference type="Pfam" id="PF02932"/>
    </source>
</evidence>
<evidence type="ECO:0000256" key="1">
    <source>
        <dbReference type="ARBA" id="ARBA00009237"/>
    </source>
</evidence>
<feature type="transmembrane region" description="Helical" evidence="15">
    <location>
        <begin position="497"/>
        <end position="519"/>
    </location>
</feature>
<dbReference type="Pfam" id="PF02932">
    <property type="entry name" value="Neur_chan_memb"/>
    <property type="match status" value="1"/>
</dbReference>
<evidence type="ECO:0000256" key="3">
    <source>
        <dbReference type="ARBA" id="ARBA00022475"/>
    </source>
</evidence>
<dbReference type="Proteomes" id="UP000095280">
    <property type="component" value="Unplaced"/>
</dbReference>
<keyword evidence="3" id="KW-1003">Cell membrane</keyword>
<dbReference type="GO" id="GO:0004888">
    <property type="term" value="F:transmembrane signaling receptor activity"/>
    <property type="evidence" value="ECO:0007669"/>
    <property type="project" value="InterPro"/>
</dbReference>
<dbReference type="InterPro" id="IPR006201">
    <property type="entry name" value="Neur_channel"/>
</dbReference>
<dbReference type="PROSITE" id="PS00236">
    <property type="entry name" value="NEUROTR_ION_CHANNEL"/>
    <property type="match status" value="1"/>
</dbReference>
<keyword evidence="10" id="KW-0675">Receptor</keyword>
<dbReference type="CDD" id="cd19051">
    <property type="entry name" value="LGIC_TM_cation"/>
    <property type="match status" value="1"/>
</dbReference>
<name>A0A1I8H633_9PLAT</name>
<keyword evidence="19" id="KW-1185">Reference proteome</keyword>
<feature type="transmembrane region" description="Helical" evidence="15">
    <location>
        <begin position="804"/>
        <end position="822"/>
    </location>
</feature>
<reference evidence="20" key="1">
    <citation type="submission" date="2016-11" db="UniProtKB">
        <authorList>
            <consortium name="WormBaseParasite"/>
        </authorList>
    </citation>
    <scope>IDENTIFICATION</scope>
</reference>
<feature type="region of interest" description="Disordered" evidence="16">
    <location>
        <begin position="1"/>
        <end position="116"/>
    </location>
</feature>
<comment type="similarity">
    <text evidence="1">Belongs to the ligand-gated ion channel (TC 1.A.9) family. Acetylcholine receptor (TC 1.A.9.1) subfamily.</text>
</comment>
<evidence type="ECO:0000256" key="13">
    <source>
        <dbReference type="ARBA" id="ARBA00023303"/>
    </source>
</evidence>
<feature type="transmembrane region" description="Helical" evidence="15">
    <location>
        <begin position="557"/>
        <end position="584"/>
    </location>
</feature>
<feature type="transmembrane region" description="Helical" evidence="15">
    <location>
        <begin position="525"/>
        <end position="545"/>
    </location>
</feature>
<keyword evidence="12" id="KW-1071">Ligand-gated ion channel</keyword>
<evidence type="ECO:0000313" key="20">
    <source>
        <dbReference type="WBParaSite" id="maker-uti_cns_0004617-snap-gene-0.2-mRNA-1"/>
    </source>
</evidence>
<keyword evidence="6" id="KW-0770">Synapse</keyword>
<dbReference type="InterPro" id="IPR036719">
    <property type="entry name" value="Neuro-gated_channel_TM_sf"/>
</dbReference>
<dbReference type="PRINTS" id="PR00254">
    <property type="entry name" value="NICOTINICR"/>
</dbReference>
<feature type="transmembrane region" description="Helical" evidence="15">
    <location>
        <begin position="164"/>
        <end position="186"/>
    </location>
</feature>
<feature type="compositionally biased region" description="Polar residues" evidence="16">
    <location>
        <begin position="101"/>
        <end position="114"/>
    </location>
</feature>
<proteinExistence type="inferred from homology"/>
<comment type="caution">
    <text evidence="15">Lacks conserved residue(s) required for the propagation of feature annotation.</text>
</comment>
<comment type="subcellular location">
    <subcellularLocation>
        <location evidence="14">Synaptic cell membrane</location>
        <topology evidence="14">Multi-pass membrane protein</topology>
    </subcellularLocation>
</comment>
<dbReference type="InterPro" id="IPR006202">
    <property type="entry name" value="Neur_chan_lig-bd"/>
</dbReference>
<dbReference type="CDD" id="cd19033">
    <property type="entry name" value="LGIC_ECD_nAChR_proto-like"/>
    <property type="match status" value="1"/>
</dbReference>
<keyword evidence="4 15" id="KW-0812">Transmembrane</keyword>
<feature type="compositionally biased region" description="Polar residues" evidence="16">
    <location>
        <begin position="48"/>
        <end position="63"/>
    </location>
</feature>
<keyword evidence="11" id="KW-0325">Glycoprotein</keyword>
<evidence type="ECO:0000256" key="8">
    <source>
        <dbReference type="ARBA" id="ARBA00023136"/>
    </source>
</evidence>
<dbReference type="Gene3D" id="2.70.170.10">
    <property type="entry name" value="Neurotransmitter-gated ion-channel ligand-binding domain"/>
    <property type="match status" value="1"/>
</dbReference>
<sequence length="865" mass="97040">LSVLSSEAQPARGCRVLSAEAQHEVSLRPSSRDPEAIFRQQRRWSRSRLPTRQASKSGCSEASAQRGVDAAAPSPDLPPPWEPFNRGAPGPGGRAAARRASTSFPGNQGSQPQPQLEKFRGGLVSKKIRSVGLAMASLPVLLTLLLATWAALLGWQAAHCKQNACAMCLVFVDVTFPACVMCLVFVDMTFPACAMCLVFVDMTFPACAMCLVFVDMTFPACAMCLVFVDMTFPACAMCLVFVDMTFPACVMCLVFVDMTFPACVMCLVIEDTIFPAKSIALSDEKTLIKKILLDYKTAGVDGRPVQNTTDVVTVQFGLGLIQILDLDEKNQVLTIKVWSRFSWTDQLLQWNATQYNGVSEVRIPTRDVWTPDIVLYNYADERLKEQREVMIVTNHTGRVIWIPPAIYKSTCQVDITNFPFDQQSCHLKFGSWTYDGFKLDIQFYQNKSNISTDDYIQSNEWHIVALPATRNVKFYPCCNEPYPDLTFFLFLKRNPEFFAYLLVLPCVLLSSLTLVIFWLPPESPAKMLLGMNIFVAFFLLLLLLAESTPSASTSVPYIGFYYCLNMLLITLSTFLSVIVINLYFRGDKRNRLPGWLKKCIEFLAKMLCMRQVITKSETEKLRLIRSEIKHNRHHNKKKKQGRRAQVVELAGDTGGGPTSLTSQRFQNYVDEASVRDSIAAAAAAAASGGGSGGFDFQQQQHQQQMLLSLGGNSAANHPGYPDESLLFHPQFQQQQQQQQQQKQQQQNLLKQAEDSTIHLTQSMESDLREIRRSIRNLMMRLAQKDATQKVAREWRMVALVLDRIFFWCYLVIIITAGFTLLMPTSPAASRIEETIEEYKADYTTVRPAPMTTAPPEPATVGYSML</sequence>
<evidence type="ECO:0000256" key="12">
    <source>
        <dbReference type="ARBA" id="ARBA00023286"/>
    </source>
</evidence>
<evidence type="ECO:0000256" key="4">
    <source>
        <dbReference type="ARBA" id="ARBA00022692"/>
    </source>
</evidence>
<dbReference type="GO" id="GO:0045211">
    <property type="term" value="C:postsynaptic membrane"/>
    <property type="evidence" value="ECO:0007669"/>
    <property type="project" value="InterPro"/>
</dbReference>
<dbReference type="PRINTS" id="PR00252">
    <property type="entry name" value="NRIONCHANNEL"/>
</dbReference>
<dbReference type="GO" id="GO:0022848">
    <property type="term" value="F:acetylcholine-gated monoatomic cation-selective channel activity"/>
    <property type="evidence" value="ECO:0007669"/>
    <property type="project" value="InterPro"/>
</dbReference>
<keyword evidence="7 15" id="KW-0406">Ion transport</keyword>
<dbReference type="Gene3D" id="1.20.58.390">
    <property type="entry name" value="Neurotransmitter-gated ion-channel transmembrane domain"/>
    <property type="match status" value="2"/>
</dbReference>
<dbReference type="InterPro" id="IPR038050">
    <property type="entry name" value="Neuro_actylchol_rec"/>
</dbReference>
<evidence type="ECO:0000256" key="2">
    <source>
        <dbReference type="ARBA" id="ARBA00022448"/>
    </source>
</evidence>
<dbReference type="Pfam" id="PF02931">
    <property type="entry name" value="Neur_chan_LBD"/>
    <property type="match status" value="1"/>
</dbReference>
<dbReference type="InterPro" id="IPR018000">
    <property type="entry name" value="Neurotransmitter_ion_chnl_CS"/>
</dbReference>
<keyword evidence="2 15" id="KW-0813">Transport</keyword>
<evidence type="ECO:0000256" key="15">
    <source>
        <dbReference type="RuleBase" id="RU000687"/>
    </source>
</evidence>
<evidence type="ECO:0000256" key="7">
    <source>
        <dbReference type="ARBA" id="ARBA00023065"/>
    </source>
</evidence>
<protein>
    <submittedName>
        <fullName evidence="20">Neur_chan_LBD domain-containing protein</fullName>
    </submittedName>
</protein>
<evidence type="ECO:0000256" key="16">
    <source>
        <dbReference type="SAM" id="MobiDB-lite"/>
    </source>
</evidence>
<evidence type="ECO:0000256" key="14">
    <source>
        <dbReference type="ARBA" id="ARBA00034099"/>
    </source>
</evidence>
<feature type="region of interest" description="Disordered" evidence="16">
    <location>
        <begin position="730"/>
        <end position="752"/>
    </location>
</feature>
<dbReference type="PANTHER" id="PTHR18945">
    <property type="entry name" value="NEUROTRANSMITTER GATED ION CHANNEL"/>
    <property type="match status" value="1"/>
</dbReference>
<evidence type="ECO:0000256" key="6">
    <source>
        <dbReference type="ARBA" id="ARBA00023018"/>
    </source>
</evidence>
<keyword evidence="9" id="KW-1015">Disulfide bond</keyword>
<dbReference type="FunFam" id="2.70.170.10:FF:000016">
    <property type="entry name" value="Nicotinic acetylcholine receptor subunit"/>
    <property type="match status" value="1"/>
</dbReference>
<keyword evidence="5 15" id="KW-1133">Transmembrane helix</keyword>